<sequence length="41" mass="4684">IDVKRGREIDDKIEIFGDLNPQDKLVKIASEETKEGDIINE</sequence>
<accession>A0A4Y7U1W2</accession>
<feature type="non-terminal residue" evidence="1">
    <location>
        <position position="1"/>
    </location>
</feature>
<name>A0A4Y7U1W2_9FLAO</name>
<dbReference type="Proteomes" id="UP000298340">
    <property type="component" value="Unassembled WGS sequence"/>
</dbReference>
<proteinExistence type="predicted"/>
<dbReference type="AlphaFoldDB" id="A0A4Y7U1W2"/>
<comment type="caution">
    <text evidence="1">The sequence shown here is derived from an EMBL/GenBank/DDBJ whole genome shotgun (WGS) entry which is preliminary data.</text>
</comment>
<evidence type="ECO:0000313" key="1">
    <source>
        <dbReference type="EMBL" id="TEB40413.1"/>
    </source>
</evidence>
<gene>
    <name evidence="1" type="ORF">D0809_30730</name>
</gene>
<organism evidence="1 2">
    <name type="scientific">Flavobacterium circumlabens</name>
    <dbReference type="NCBI Taxonomy" id="2133765"/>
    <lineage>
        <taxon>Bacteria</taxon>
        <taxon>Pseudomonadati</taxon>
        <taxon>Bacteroidota</taxon>
        <taxon>Flavobacteriia</taxon>
        <taxon>Flavobacteriales</taxon>
        <taxon>Flavobacteriaceae</taxon>
        <taxon>Flavobacterium</taxon>
    </lineage>
</organism>
<dbReference type="EMBL" id="QWDN01001338">
    <property type="protein sequence ID" value="TEB40413.1"/>
    <property type="molecule type" value="Genomic_DNA"/>
</dbReference>
<reference evidence="1 2" key="1">
    <citation type="journal article" date="2018" name="Syst. Appl. Microbiol.">
        <title>Flavobacterium circumlabens sp. nov. and Flavobacterium cupreum sp. nov., two psychrotrophic species isolated from Antarctic environmental samples.</title>
        <authorList>
            <person name="Kralova S."/>
            <person name="Busse H.J."/>
            <person name="Svec P."/>
            <person name="Maslanova I."/>
            <person name="Stankova E."/>
            <person name="Bartak M."/>
            <person name="Sedlacek I."/>
        </authorList>
    </citation>
    <scope>NUCLEOTIDE SEQUENCE [LARGE SCALE GENOMIC DNA]</scope>
    <source>
        <strain evidence="1 2">CCM 8828</strain>
    </source>
</reference>
<protein>
    <submittedName>
        <fullName evidence="1">Efflux RND transporter periplasmic adaptor subunit</fullName>
    </submittedName>
</protein>
<evidence type="ECO:0000313" key="2">
    <source>
        <dbReference type="Proteomes" id="UP000298340"/>
    </source>
</evidence>